<feature type="compositionally biased region" description="Low complexity" evidence="1">
    <location>
        <begin position="59"/>
        <end position="70"/>
    </location>
</feature>
<name>A0A8W8MP55_MAGGI</name>
<evidence type="ECO:0000256" key="1">
    <source>
        <dbReference type="SAM" id="MobiDB-lite"/>
    </source>
</evidence>
<organism evidence="2 3">
    <name type="scientific">Magallana gigas</name>
    <name type="common">Pacific oyster</name>
    <name type="synonym">Crassostrea gigas</name>
    <dbReference type="NCBI Taxonomy" id="29159"/>
    <lineage>
        <taxon>Eukaryota</taxon>
        <taxon>Metazoa</taxon>
        <taxon>Spiralia</taxon>
        <taxon>Lophotrochozoa</taxon>
        <taxon>Mollusca</taxon>
        <taxon>Bivalvia</taxon>
        <taxon>Autobranchia</taxon>
        <taxon>Pteriomorphia</taxon>
        <taxon>Ostreida</taxon>
        <taxon>Ostreoidea</taxon>
        <taxon>Ostreidae</taxon>
        <taxon>Magallana</taxon>
    </lineage>
</organism>
<feature type="compositionally biased region" description="Basic residues" evidence="1">
    <location>
        <begin position="73"/>
        <end position="82"/>
    </location>
</feature>
<dbReference type="Proteomes" id="UP000005408">
    <property type="component" value="Unassembled WGS sequence"/>
</dbReference>
<sequence>MAGVWFRVLPPEPVQNKPFTGNPGPKNMPARNASPLEYFLLFFNLNLIREAAAKAAAAASKESPAASSSKDSARKKRKAAQKSHKLSFDGYIDLLAAKIEEGNKTKGNKDQRRGADGKFGNKNLLDCSWRTWLKSMFTEYPGVLCKCSCNHRPLTSAQALIKHIERNDYINNVVSFGEEDLEFTPPQF</sequence>
<protein>
    <submittedName>
        <fullName evidence="2">Uncharacterized protein</fullName>
    </submittedName>
</protein>
<proteinExistence type="predicted"/>
<evidence type="ECO:0000313" key="2">
    <source>
        <dbReference type="EnsemblMetazoa" id="G34320.1:cds"/>
    </source>
</evidence>
<evidence type="ECO:0000313" key="3">
    <source>
        <dbReference type="Proteomes" id="UP000005408"/>
    </source>
</evidence>
<keyword evidence="3" id="KW-1185">Reference proteome</keyword>
<dbReference type="EnsemblMetazoa" id="G34320.1">
    <property type="protein sequence ID" value="G34320.1:cds"/>
    <property type="gene ID" value="G34320"/>
</dbReference>
<accession>A0A8W8MP55</accession>
<reference evidence="2" key="1">
    <citation type="submission" date="2022-08" db="UniProtKB">
        <authorList>
            <consortium name="EnsemblMetazoa"/>
        </authorList>
    </citation>
    <scope>IDENTIFICATION</scope>
    <source>
        <strain evidence="2">05x7-T-G4-1.051#20</strain>
    </source>
</reference>
<dbReference type="AlphaFoldDB" id="A0A8W8MP55"/>
<feature type="region of interest" description="Disordered" evidence="1">
    <location>
        <begin position="59"/>
        <end position="82"/>
    </location>
</feature>